<evidence type="ECO:0000313" key="2">
    <source>
        <dbReference type="Proteomes" id="UP000507245"/>
    </source>
</evidence>
<dbReference type="EMBL" id="CAEKKB010000004">
    <property type="protein sequence ID" value="CAB4307826.1"/>
    <property type="molecule type" value="Genomic_DNA"/>
</dbReference>
<keyword evidence="2" id="KW-1185">Reference proteome</keyword>
<evidence type="ECO:0000313" key="1">
    <source>
        <dbReference type="EMBL" id="CAB4307826.1"/>
    </source>
</evidence>
<sequence length="57" mass="6475">MEPLDLVTGDVRGNREQHGCWDIGGNLSALREAFNVRKGDCMEGDEIWVEIEMLKLK</sequence>
<name>A0A6J5X185_PRUAR</name>
<dbReference type="AlphaFoldDB" id="A0A6J5X185"/>
<dbReference type="Proteomes" id="UP000507245">
    <property type="component" value="Unassembled WGS sequence"/>
</dbReference>
<protein>
    <submittedName>
        <fullName evidence="1">Uncharacterized protein</fullName>
    </submittedName>
</protein>
<gene>
    <name evidence="1" type="ORF">ORAREDHAP_LOCUS26787</name>
</gene>
<reference evidence="2" key="1">
    <citation type="journal article" date="2020" name="Genome Biol.">
        <title>Gamete binning: chromosome-level and haplotype-resolved genome assembly enabled by high-throughput single-cell sequencing of gamete genomes.</title>
        <authorList>
            <person name="Campoy J.A."/>
            <person name="Sun H."/>
            <person name="Goel M."/>
            <person name="Jiao W.-B."/>
            <person name="Folz-Donahue K."/>
            <person name="Wang N."/>
            <person name="Rubio M."/>
            <person name="Liu C."/>
            <person name="Kukat C."/>
            <person name="Ruiz D."/>
            <person name="Huettel B."/>
            <person name="Schneeberger K."/>
        </authorList>
    </citation>
    <scope>NUCLEOTIDE SEQUENCE [LARGE SCALE GENOMIC DNA]</scope>
    <source>
        <strain evidence="2">cv. Rojo Pasion</strain>
    </source>
</reference>
<accession>A0A6J5X185</accession>
<proteinExistence type="predicted"/>
<organism evidence="1 2">
    <name type="scientific">Prunus armeniaca</name>
    <name type="common">Apricot</name>
    <name type="synonym">Armeniaca vulgaris</name>
    <dbReference type="NCBI Taxonomy" id="36596"/>
    <lineage>
        <taxon>Eukaryota</taxon>
        <taxon>Viridiplantae</taxon>
        <taxon>Streptophyta</taxon>
        <taxon>Embryophyta</taxon>
        <taxon>Tracheophyta</taxon>
        <taxon>Spermatophyta</taxon>
        <taxon>Magnoliopsida</taxon>
        <taxon>eudicotyledons</taxon>
        <taxon>Gunneridae</taxon>
        <taxon>Pentapetalae</taxon>
        <taxon>rosids</taxon>
        <taxon>fabids</taxon>
        <taxon>Rosales</taxon>
        <taxon>Rosaceae</taxon>
        <taxon>Amygdaloideae</taxon>
        <taxon>Amygdaleae</taxon>
        <taxon>Prunus</taxon>
    </lineage>
</organism>